<organism evidence="8 9">
    <name type="scientific">Bacteroides cellulosilyticus</name>
    <dbReference type="NCBI Taxonomy" id="246787"/>
    <lineage>
        <taxon>Bacteria</taxon>
        <taxon>Pseudomonadati</taxon>
        <taxon>Bacteroidota</taxon>
        <taxon>Bacteroidia</taxon>
        <taxon>Bacteroidales</taxon>
        <taxon>Bacteroidaceae</taxon>
        <taxon>Bacteroides</taxon>
    </lineage>
</organism>
<proteinExistence type="inferred from homology"/>
<dbReference type="SUPFAM" id="SSF48452">
    <property type="entry name" value="TPR-like"/>
    <property type="match status" value="1"/>
</dbReference>
<accession>A0A0P0GNY7</accession>
<comment type="subcellular location">
    <subcellularLocation>
        <location evidence="1">Cell outer membrane</location>
    </subcellularLocation>
</comment>
<dbReference type="EMBL" id="CP012801">
    <property type="protein sequence ID" value="ALJ59830.1"/>
    <property type="molecule type" value="Genomic_DNA"/>
</dbReference>
<name>A0A0P0GNY7_9BACE</name>
<evidence type="ECO:0000256" key="2">
    <source>
        <dbReference type="ARBA" id="ARBA00006275"/>
    </source>
</evidence>
<evidence type="ECO:0000256" key="4">
    <source>
        <dbReference type="ARBA" id="ARBA00023136"/>
    </source>
</evidence>
<gene>
    <name evidence="8" type="ORF">BcellWH2_02591</name>
</gene>
<evidence type="ECO:0000313" key="9">
    <source>
        <dbReference type="Proteomes" id="UP000061809"/>
    </source>
</evidence>
<dbReference type="Gene3D" id="1.25.40.390">
    <property type="match status" value="1"/>
</dbReference>
<dbReference type="KEGG" id="bcel:BcellWH2_02591"/>
<dbReference type="RefSeq" id="WP_029426217.1">
    <property type="nucleotide sequence ID" value="NZ_CAXSKE010000001.1"/>
</dbReference>
<keyword evidence="5" id="KW-0998">Cell outer membrane</keyword>
<evidence type="ECO:0000256" key="3">
    <source>
        <dbReference type="ARBA" id="ARBA00022729"/>
    </source>
</evidence>
<keyword evidence="4" id="KW-0472">Membrane</keyword>
<evidence type="ECO:0000259" key="7">
    <source>
        <dbReference type="Pfam" id="PF14322"/>
    </source>
</evidence>
<evidence type="ECO:0000256" key="1">
    <source>
        <dbReference type="ARBA" id="ARBA00004442"/>
    </source>
</evidence>
<comment type="similarity">
    <text evidence="2">Belongs to the SusD family.</text>
</comment>
<feature type="domain" description="SusD-like N-terminal" evidence="7">
    <location>
        <begin position="45"/>
        <end position="218"/>
    </location>
</feature>
<dbReference type="AlphaFoldDB" id="A0A0P0GNY7"/>
<dbReference type="GO" id="GO:0009279">
    <property type="term" value="C:cell outer membrane"/>
    <property type="evidence" value="ECO:0007669"/>
    <property type="project" value="UniProtKB-SubCell"/>
</dbReference>
<protein>
    <submittedName>
        <fullName evidence="8">SusD family protein</fullName>
    </submittedName>
</protein>
<dbReference type="Pfam" id="PF07980">
    <property type="entry name" value="SusD_RagB"/>
    <property type="match status" value="1"/>
</dbReference>
<dbReference type="Pfam" id="PF14322">
    <property type="entry name" value="SusD-like_3"/>
    <property type="match status" value="1"/>
</dbReference>
<evidence type="ECO:0000256" key="5">
    <source>
        <dbReference type="ARBA" id="ARBA00023237"/>
    </source>
</evidence>
<sequence>MTTKIKNWLTVTVMAVTISNASCTLDEYNPSGYTMDALSVSVEGYQTILNNVYFGMERALYGYGQFMLMTEGGTDIWTSQKNGDNLYLKYGMGSDFANNMMANTLNCCYDGICYCNQAIVKADKVPFTTDEERNKKVAEAHFMRAVYYYNLVEQLGGVKLQMAPVENVDLHPGKDTPLDIYEKCIIPDLEFAAQWLPVEERTTRPSKKSAMGMLARACLQSIEYDSSKKYAQRALEVAKEMMEDCKAGGATLGVSMYDNIEEVFAESNNFENKEALWKHRYVVGGVSNQAWIMNQNDEQFYCPLTAFSAIQFKTDLHSGNEYDGLSDYQIWGRRAGGSFMPSKYLLDLYVQEDGTLDPRYHEYFQTSWTGNKDKGQAWSESQVKQFDKNLDSPEISAMVPDPITGELVRQYTKILFGEAALEFIRPGDDGYAEKAAVKKDSKILYVDYKDLYAEDNTVIMDYHRDYDNTDVVSPWLSFYPSLMKHNSSNYYVNNLSKKRLGNLNATFMMRTPEVFLIAAEADIYVNGGANAMQYINQVRERAGAKALSGAATVETVLDERARELCGEYVRFYDLKRTGKLTSTYLKSTNPDVGQYFVDGKHEVRPFPQSFLENLEEGGGYYQNPGY</sequence>
<dbReference type="InterPro" id="IPR012944">
    <property type="entry name" value="SusD_RagB_dom"/>
</dbReference>
<feature type="domain" description="RagB/SusD" evidence="6">
    <location>
        <begin position="309"/>
        <end position="626"/>
    </location>
</feature>
<dbReference type="PATRIC" id="fig|246787.4.peg.2668"/>
<evidence type="ECO:0000259" key="6">
    <source>
        <dbReference type="Pfam" id="PF07980"/>
    </source>
</evidence>
<evidence type="ECO:0000313" key="8">
    <source>
        <dbReference type="EMBL" id="ALJ59830.1"/>
    </source>
</evidence>
<dbReference type="InterPro" id="IPR033985">
    <property type="entry name" value="SusD-like_N"/>
</dbReference>
<dbReference type="InterPro" id="IPR011990">
    <property type="entry name" value="TPR-like_helical_dom_sf"/>
</dbReference>
<keyword evidence="3" id="KW-0732">Signal</keyword>
<dbReference type="Proteomes" id="UP000061809">
    <property type="component" value="Chromosome"/>
</dbReference>
<reference evidence="8 9" key="1">
    <citation type="journal article" date="2015" name="Science">
        <title>Genetic determinants of in vivo fitness and diet responsiveness in multiple human gut Bacteroides.</title>
        <authorList>
            <person name="Wu M."/>
            <person name="McNulty N.P."/>
            <person name="Rodionov D.A."/>
            <person name="Khoroshkin M.S."/>
            <person name="Griffin N.W."/>
            <person name="Cheng J."/>
            <person name="Latreille P."/>
            <person name="Kerstetter R.A."/>
            <person name="Terrapon N."/>
            <person name="Henrissat B."/>
            <person name="Osterman A.L."/>
            <person name="Gordon J.I."/>
        </authorList>
    </citation>
    <scope>NUCLEOTIDE SEQUENCE [LARGE SCALE GENOMIC DNA]</scope>
    <source>
        <strain evidence="8 9">WH2</strain>
    </source>
</reference>